<dbReference type="GO" id="GO:0016787">
    <property type="term" value="F:hydrolase activity"/>
    <property type="evidence" value="ECO:0007669"/>
    <property type="project" value="UniProtKB-KW"/>
</dbReference>
<feature type="domain" description="Metallo-beta-lactamase" evidence="5">
    <location>
        <begin position="58"/>
        <end position="269"/>
    </location>
</feature>
<evidence type="ECO:0000256" key="2">
    <source>
        <dbReference type="ARBA" id="ARBA00022723"/>
    </source>
</evidence>
<comment type="caution">
    <text evidence="6">The sequence shown here is derived from an EMBL/GenBank/DDBJ whole genome shotgun (WGS) entry which is preliminary data.</text>
</comment>
<dbReference type="Proteomes" id="UP000533306">
    <property type="component" value="Unassembled WGS sequence"/>
</dbReference>
<dbReference type="InterPro" id="IPR051013">
    <property type="entry name" value="MBL_superfamily_lactonases"/>
</dbReference>
<evidence type="ECO:0000313" key="7">
    <source>
        <dbReference type="Proteomes" id="UP000533306"/>
    </source>
</evidence>
<proteinExistence type="inferred from homology"/>
<protein>
    <submittedName>
        <fullName evidence="6">Glyoxylase-like metal-dependent hydrolase (Beta-lactamase superfamily II)</fullName>
    </submittedName>
</protein>
<gene>
    <name evidence="6" type="ORF">HNR59_003924</name>
</gene>
<organism evidence="6 7">
    <name type="scientific">Aquamicrobium lusatiense</name>
    <dbReference type="NCBI Taxonomy" id="89772"/>
    <lineage>
        <taxon>Bacteria</taxon>
        <taxon>Pseudomonadati</taxon>
        <taxon>Pseudomonadota</taxon>
        <taxon>Alphaproteobacteria</taxon>
        <taxon>Hyphomicrobiales</taxon>
        <taxon>Phyllobacteriaceae</taxon>
        <taxon>Aquamicrobium</taxon>
    </lineage>
</organism>
<dbReference type="InterPro" id="IPR036866">
    <property type="entry name" value="RibonucZ/Hydroxyglut_hydro"/>
</dbReference>
<dbReference type="AlphaFoldDB" id="A0A7W9S680"/>
<keyword evidence="2" id="KW-0479">Metal-binding</keyword>
<evidence type="ECO:0000256" key="3">
    <source>
        <dbReference type="ARBA" id="ARBA00022801"/>
    </source>
</evidence>
<evidence type="ECO:0000256" key="4">
    <source>
        <dbReference type="ARBA" id="ARBA00022833"/>
    </source>
</evidence>
<keyword evidence="3 6" id="KW-0378">Hydrolase</keyword>
<dbReference type="PANTHER" id="PTHR42978">
    <property type="entry name" value="QUORUM-QUENCHING LACTONASE YTNP-RELATED-RELATED"/>
    <property type="match status" value="1"/>
</dbReference>
<dbReference type="Pfam" id="PF00753">
    <property type="entry name" value="Lactamase_B"/>
    <property type="match status" value="1"/>
</dbReference>
<comment type="similarity">
    <text evidence="1">Belongs to the metallo-beta-lactamase superfamily.</text>
</comment>
<evidence type="ECO:0000313" key="6">
    <source>
        <dbReference type="EMBL" id="MBB6014529.1"/>
    </source>
</evidence>
<dbReference type="SMART" id="SM00849">
    <property type="entry name" value="Lactamase_B"/>
    <property type="match status" value="1"/>
</dbReference>
<sequence length="290" mass="31945">MTTHYVGDLRVDALVDCVSPTRPASELLREFPSGIVEANRGWLVPDYMEDDTDRLILAYQSFLIQMPGHNILVDCAVGEDGNFPARPDWHQGKSDWLNQLGLAGLAPEDIDIVFLTHLHMDHTGWLTRRHGNEWRPTFANARHLVSEAELAFWTARHGEFPYMSSSILDCVEPVLQAGLVETVAAGDEIAPGLYVVDLAGHSPGMIGLEFRPNGETLAAFNADLMHHPLQMTSPGTSTLFCADPAAAATIRRRKLEEYCRAGTLIFCGHFPGECAGYVESRSGGYALRRA</sequence>
<dbReference type="Gene3D" id="3.60.15.10">
    <property type="entry name" value="Ribonuclease Z/Hydroxyacylglutathione hydrolase-like"/>
    <property type="match status" value="1"/>
</dbReference>
<keyword evidence="7" id="KW-1185">Reference proteome</keyword>
<name>A0A7W9S680_9HYPH</name>
<dbReference type="RefSeq" id="WP_183832749.1">
    <property type="nucleotide sequence ID" value="NZ_JACHEU010000006.1"/>
</dbReference>
<dbReference type="SUPFAM" id="SSF56281">
    <property type="entry name" value="Metallo-hydrolase/oxidoreductase"/>
    <property type="match status" value="1"/>
</dbReference>
<dbReference type="CDD" id="cd16277">
    <property type="entry name" value="metallo-hydrolase-like_MBL-fold"/>
    <property type="match status" value="1"/>
</dbReference>
<accession>A0A7W9S680</accession>
<dbReference type="GO" id="GO:0046872">
    <property type="term" value="F:metal ion binding"/>
    <property type="evidence" value="ECO:0007669"/>
    <property type="project" value="UniProtKB-KW"/>
</dbReference>
<dbReference type="EMBL" id="JACHEU010000006">
    <property type="protein sequence ID" value="MBB6014529.1"/>
    <property type="molecule type" value="Genomic_DNA"/>
</dbReference>
<keyword evidence="4" id="KW-0862">Zinc</keyword>
<evidence type="ECO:0000259" key="5">
    <source>
        <dbReference type="SMART" id="SM00849"/>
    </source>
</evidence>
<dbReference type="PANTHER" id="PTHR42978:SF6">
    <property type="entry name" value="QUORUM-QUENCHING LACTONASE YTNP-RELATED"/>
    <property type="match status" value="1"/>
</dbReference>
<dbReference type="InterPro" id="IPR001279">
    <property type="entry name" value="Metallo-B-lactamas"/>
</dbReference>
<evidence type="ECO:0000256" key="1">
    <source>
        <dbReference type="ARBA" id="ARBA00007749"/>
    </source>
</evidence>
<reference evidence="6 7" key="1">
    <citation type="submission" date="2020-08" db="EMBL/GenBank/DDBJ databases">
        <title>Genomic Encyclopedia of Type Strains, Phase IV (KMG-IV): sequencing the most valuable type-strain genomes for metagenomic binning, comparative biology and taxonomic classification.</title>
        <authorList>
            <person name="Goeker M."/>
        </authorList>
    </citation>
    <scope>NUCLEOTIDE SEQUENCE [LARGE SCALE GENOMIC DNA]</scope>
    <source>
        <strain evidence="6 7">DSM 11099</strain>
    </source>
</reference>